<proteinExistence type="predicted"/>
<protein>
    <submittedName>
        <fullName evidence="1">Uncharacterized protein</fullName>
    </submittedName>
</protein>
<comment type="caution">
    <text evidence="1">The sequence shown here is derived from an EMBL/GenBank/DDBJ whole genome shotgun (WGS) entry which is preliminary data.</text>
</comment>
<name>A0AA88I1J2_ARTSF</name>
<dbReference type="Proteomes" id="UP001187531">
    <property type="component" value="Unassembled WGS sequence"/>
</dbReference>
<gene>
    <name evidence="1" type="ORF">QYM36_004932</name>
</gene>
<organism evidence="1 2">
    <name type="scientific">Artemia franciscana</name>
    <name type="common">Brine shrimp</name>
    <name type="synonym">Artemia sanfranciscana</name>
    <dbReference type="NCBI Taxonomy" id="6661"/>
    <lineage>
        <taxon>Eukaryota</taxon>
        <taxon>Metazoa</taxon>
        <taxon>Ecdysozoa</taxon>
        <taxon>Arthropoda</taxon>
        <taxon>Crustacea</taxon>
        <taxon>Branchiopoda</taxon>
        <taxon>Anostraca</taxon>
        <taxon>Artemiidae</taxon>
        <taxon>Artemia</taxon>
    </lineage>
</organism>
<sequence>MPPRQKVSTLFSIVLEQVLYDLNDILCGENVNLKSFREKLRSTLPRDIIKIMIDKSISYFCKHGNLLDILDILLDSNCQDLCLFSNNVSFYLSIEECIRLYKLLQKHNLDQLKGLSLAARLSPRKELQYLRMANLFLHFSLYQMKNLTSVTLREICDNMALSVIGKSAKNLVYIDVTNSQLVNEEGILAFLNFASMPNDCGECCLSKIKHFGIAGTDCNEECVIEILELCQSLESFGGPVPSDLVSILEHRFPDRLFKFKEMWEEKWVSKLTRQCPFLKSVHIPLKYVKEFNVKLRELHINLDFSNNIWPLYAYLRDYGQEMENMVLLNQNPPICFGEILELCPNLRSFIGKVTLQDPVYQNHLLLEKLEMTSSSSEITFQILRRLPNLKHLTFTFEEEPYQETSRCIDTKFLENVLLNGFLRNLEFFRVATESGLTRESFHSLVNHCPSLTFIGDLSNFSDLNEVDFEDLKEFVFQNNYNLELQMYGSVKI</sequence>
<accession>A0AA88I1J2</accession>
<evidence type="ECO:0000313" key="2">
    <source>
        <dbReference type="Proteomes" id="UP001187531"/>
    </source>
</evidence>
<dbReference type="Gene3D" id="3.80.10.10">
    <property type="entry name" value="Ribonuclease Inhibitor"/>
    <property type="match status" value="1"/>
</dbReference>
<reference evidence="1" key="1">
    <citation type="submission" date="2023-07" db="EMBL/GenBank/DDBJ databases">
        <title>Chromosome-level genome assembly of Artemia franciscana.</title>
        <authorList>
            <person name="Jo E."/>
        </authorList>
    </citation>
    <scope>NUCLEOTIDE SEQUENCE</scope>
    <source>
        <tissue evidence="1">Whole body</tissue>
    </source>
</reference>
<evidence type="ECO:0000313" key="1">
    <source>
        <dbReference type="EMBL" id="KAK2719283.1"/>
    </source>
</evidence>
<dbReference type="EMBL" id="JAVRJZ010000008">
    <property type="protein sequence ID" value="KAK2719283.1"/>
    <property type="molecule type" value="Genomic_DNA"/>
</dbReference>
<dbReference type="AlphaFoldDB" id="A0AA88I1J2"/>
<keyword evidence="2" id="KW-1185">Reference proteome</keyword>
<dbReference type="InterPro" id="IPR032675">
    <property type="entry name" value="LRR_dom_sf"/>
</dbReference>